<reference evidence="3 4" key="1">
    <citation type="submission" date="2015-09" db="EMBL/GenBank/DDBJ databases">
        <authorList>
            <consortium name="Pathogen Informatics"/>
        </authorList>
    </citation>
    <scope>NUCLEOTIDE SEQUENCE [LARGE SCALE GENOMIC DNA]</scope>
    <source>
        <strain evidence="3 4">2789STDY5834898</strain>
    </source>
</reference>
<feature type="chain" id="PRO_5008032282" description="DUF6562 domain-containing protein" evidence="1">
    <location>
        <begin position="27"/>
        <end position="332"/>
    </location>
</feature>
<proteinExistence type="predicted"/>
<dbReference type="EMBL" id="CZAO01000012">
    <property type="protein sequence ID" value="CUP90972.1"/>
    <property type="molecule type" value="Genomic_DNA"/>
</dbReference>
<protein>
    <recommendedName>
        <fullName evidence="2">DUF6562 domain-containing protein</fullName>
    </recommendedName>
</protein>
<feature type="domain" description="DUF6562" evidence="2">
    <location>
        <begin position="36"/>
        <end position="330"/>
    </location>
</feature>
<evidence type="ECO:0000313" key="4">
    <source>
        <dbReference type="Proteomes" id="UP000095766"/>
    </source>
</evidence>
<evidence type="ECO:0000256" key="1">
    <source>
        <dbReference type="SAM" id="SignalP"/>
    </source>
</evidence>
<dbReference type="AlphaFoldDB" id="A0A174RZS3"/>
<evidence type="ECO:0000259" key="2">
    <source>
        <dbReference type="Pfam" id="PF20200"/>
    </source>
</evidence>
<keyword evidence="1" id="KW-0732">Signal</keyword>
<name>A0A174RZS3_BACUN</name>
<organism evidence="3 4">
    <name type="scientific">Bacteroides uniformis</name>
    <dbReference type="NCBI Taxonomy" id="820"/>
    <lineage>
        <taxon>Bacteria</taxon>
        <taxon>Pseudomonadati</taxon>
        <taxon>Bacteroidota</taxon>
        <taxon>Bacteroidia</taxon>
        <taxon>Bacteroidales</taxon>
        <taxon>Bacteroidaceae</taxon>
        <taxon>Bacteroides</taxon>
    </lineage>
</organism>
<gene>
    <name evidence="3" type="ORF">ERS852510_02637</name>
</gene>
<dbReference type="Proteomes" id="UP000095766">
    <property type="component" value="Unassembled WGS sequence"/>
</dbReference>
<dbReference type="InterPro" id="IPR046692">
    <property type="entry name" value="DUF6562"/>
</dbReference>
<dbReference type="Pfam" id="PF20200">
    <property type="entry name" value="DUF6562"/>
    <property type="match status" value="1"/>
</dbReference>
<dbReference type="PROSITE" id="PS51257">
    <property type="entry name" value="PROKAR_LIPOPROTEIN"/>
    <property type="match status" value="1"/>
</dbReference>
<accession>A0A174RZS3</accession>
<feature type="signal peptide" evidence="1">
    <location>
        <begin position="1"/>
        <end position="26"/>
    </location>
</feature>
<sequence length="332" mass="37536">MTMKKIHYPILCLFVLCTLLSGCFHEYPEDGEAINPTQVKVEVEVSLDFTVNPLVWQTRADAAAFRRRFIVDVYRDDNPTAPAERKVLIFDDIKTEGESFRLPVTLALQPLDYILVVWTDHIAAGTDEDYFYNTATLSDVHCLSPYRGNSIYRDALYGATELDLSEYRGKWGETLRIPLQMERAASPVRWVATDYDLFVEKHGKKVAEGAKVVVNYGFYLPQGFNALTGLPQRSELSTSFTAPLADAEVLEEGLQIASDYIFAGDEETFAVVNLDVTDAEGKLLNRVENLKVKYKKGYLTTLKSNFLTSEESSNIHIDVEFDEDILIDLDKQ</sequence>
<evidence type="ECO:0000313" key="3">
    <source>
        <dbReference type="EMBL" id="CUP90972.1"/>
    </source>
</evidence>